<evidence type="ECO:0000256" key="1">
    <source>
        <dbReference type="ARBA" id="ARBA00004651"/>
    </source>
</evidence>
<feature type="transmembrane region" description="Helical" evidence="7">
    <location>
        <begin position="94"/>
        <end position="115"/>
    </location>
</feature>
<protein>
    <submittedName>
        <fullName evidence="9">Threonine/homoserine efflux transporter RhtA</fullName>
    </submittedName>
</protein>
<feature type="transmembrane region" description="Helical" evidence="7">
    <location>
        <begin position="241"/>
        <end position="258"/>
    </location>
</feature>
<keyword evidence="4 7" id="KW-0812">Transmembrane</keyword>
<dbReference type="InterPro" id="IPR037185">
    <property type="entry name" value="EmrE-like"/>
</dbReference>
<accession>A0A1G5RTC6</accession>
<dbReference type="STRING" id="1120920.SAMN03080599_00724"/>
<comment type="similarity">
    <text evidence="2">Belongs to the EamA transporter family.</text>
</comment>
<keyword evidence="10" id="KW-1185">Reference proteome</keyword>
<dbReference type="SUPFAM" id="SSF103481">
    <property type="entry name" value="Multidrug resistance efflux transporter EmrE"/>
    <property type="match status" value="2"/>
</dbReference>
<evidence type="ECO:0000256" key="4">
    <source>
        <dbReference type="ARBA" id="ARBA00022692"/>
    </source>
</evidence>
<dbReference type="RefSeq" id="WP_092589503.1">
    <property type="nucleotide sequence ID" value="NZ_FMWL01000002.1"/>
</dbReference>
<feature type="transmembrane region" description="Helical" evidence="7">
    <location>
        <begin position="37"/>
        <end position="55"/>
    </location>
</feature>
<reference evidence="9 10" key="1">
    <citation type="submission" date="2016-10" db="EMBL/GenBank/DDBJ databases">
        <authorList>
            <person name="de Groot N.N."/>
        </authorList>
    </citation>
    <scope>NUCLEOTIDE SEQUENCE [LARGE SCALE GENOMIC DNA]</scope>
    <source>
        <strain evidence="9 10">DSM 2784</strain>
    </source>
</reference>
<feature type="transmembrane region" description="Helical" evidence="7">
    <location>
        <begin position="209"/>
        <end position="229"/>
    </location>
</feature>
<feature type="transmembrane region" description="Helical" evidence="7">
    <location>
        <begin position="264"/>
        <end position="282"/>
    </location>
</feature>
<feature type="transmembrane region" description="Helical" evidence="7">
    <location>
        <begin position="12"/>
        <end position="31"/>
    </location>
</feature>
<organism evidence="9 10">
    <name type="scientific">Acidaminobacter hydrogenoformans DSM 2784</name>
    <dbReference type="NCBI Taxonomy" id="1120920"/>
    <lineage>
        <taxon>Bacteria</taxon>
        <taxon>Bacillati</taxon>
        <taxon>Bacillota</taxon>
        <taxon>Clostridia</taxon>
        <taxon>Peptostreptococcales</taxon>
        <taxon>Acidaminobacteraceae</taxon>
        <taxon>Acidaminobacter</taxon>
    </lineage>
</organism>
<dbReference type="GO" id="GO:0005886">
    <property type="term" value="C:plasma membrane"/>
    <property type="evidence" value="ECO:0007669"/>
    <property type="project" value="UniProtKB-SubCell"/>
</dbReference>
<evidence type="ECO:0000256" key="3">
    <source>
        <dbReference type="ARBA" id="ARBA00022475"/>
    </source>
</evidence>
<sequence length="292" mass="31971">MALTVQRKADLALIMVVMFWGTSNLLTKVGLGDLNEFNLIALRFVIAFILTSVIFRKRLMAVDFGTVKRAAVLSLILFCVFIFATFGVRHTTVSNAGFLTCLSGIIVPMINFAFFRIKQDRLTVISIAMAIVGVWLLIAGTSITFNLGDILCILCSVAFAVHILVTERLTRQVDSVALGVIQLGFVGVYATTFSFVLETPTLPVSFSNWMVVLGLSVFSTAIAFVTQTVAQKYTTATHTGIIFTFEPLFSVIVAYIFLGEVLSFRGYVGAILMLASLMLIELKSQFGKVVSR</sequence>
<name>A0A1G5RTC6_9FIRM</name>
<feature type="transmembrane region" description="Helical" evidence="7">
    <location>
        <begin position="122"/>
        <end position="139"/>
    </location>
</feature>
<dbReference type="Proteomes" id="UP000199208">
    <property type="component" value="Unassembled WGS sequence"/>
</dbReference>
<dbReference type="PANTHER" id="PTHR42920">
    <property type="entry name" value="OS03G0707200 PROTEIN-RELATED"/>
    <property type="match status" value="1"/>
</dbReference>
<dbReference type="EMBL" id="FMWL01000002">
    <property type="protein sequence ID" value="SCZ77323.1"/>
    <property type="molecule type" value="Genomic_DNA"/>
</dbReference>
<evidence type="ECO:0000256" key="7">
    <source>
        <dbReference type="SAM" id="Phobius"/>
    </source>
</evidence>
<feature type="transmembrane region" description="Helical" evidence="7">
    <location>
        <begin position="67"/>
        <end position="88"/>
    </location>
</feature>
<keyword evidence="6 7" id="KW-0472">Membrane</keyword>
<evidence type="ECO:0000259" key="8">
    <source>
        <dbReference type="Pfam" id="PF00892"/>
    </source>
</evidence>
<dbReference type="PANTHER" id="PTHR42920:SF5">
    <property type="entry name" value="EAMA DOMAIN-CONTAINING PROTEIN"/>
    <property type="match status" value="1"/>
</dbReference>
<proteinExistence type="inferred from homology"/>
<keyword evidence="5 7" id="KW-1133">Transmembrane helix</keyword>
<keyword evidence="3" id="KW-1003">Cell membrane</keyword>
<evidence type="ECO:0000256" key="5">
    <source>
        <dbReference type="ARBA" id="ARBA00022989"/>
    </source>
</evidence>
<dbReference type="InterPro" id="IPR051258">
    <property type="entry name" value="Diverse_Substrate_Transporter"/>
</dbReference>
<evidence type="ECO:0000256" key="2">
    <source>
        <dbReference type="ARBA" id="ARBA00007362"/>
    </source>
</evidence>
<evidence type="ECO:0000256" key="6">
    <source>
        <dbReference type="ARBA" id="ARBA00023136"/>
    </source>
</evidence>
<gene>
    <name evidence="9" type="ORF">SAMN03080599_00724</name>
</gene>
<feature type="transmembrane region" description="Helical" evidence="7">
    <location>
        <begin position="177"/>
        <end position="197"/>
    </location>
</feature>
<dbReference type="InterPro" id="IPR000620">
    <property type="entry name" value="EamA_dom"/>
</dbReference>
<evidence type="ECO:0000313" key="9">
    <source>
        <dbReference type="EMBL" id="SCZ77323.1"/>
    </source>
</evidence>
<dbReference type="AlphaFoldDB" id="A0A1G5RTC6"/>
<dbReference type="OrthoDB" id="9804865at2"/>
<evidence type="ECO:0000313" key="10">
    <source>
        <dbReference type="Proteomes" id="UP000199208"/>
    </source>
</evidence>
<dbReference type="Pfam" id="PF00892">
    <property type="entry name" value="EamA"/>
    <property type="match status" value="2"/>
</dbReference>
<comment type="subcellular location">
    <subcellularLocation>
        <location evidence="1">Cell membrane</location>
        <topology evidence="1">Multi-pass membrane protein</topology>
    </subcellularLocation>
</comment>
<feature type="domain" description="EamA" evidence="8">
    <location>
        <begin position="8"/>
        <end position="138"/>
    </location>
</feature>
<feature type="domain" description="EamA" evidence="8">
    <location>
        <begin position="147"/>
        <end position="280"/>
    </location>
</feature>
<feature type="transmembrane region" description="Helical" evidence="7">
    <location>
        <begin position="145"/>
        <end position="165"/>
    </location>
</feature>